<dbReference type="InterPro" id="IPR002347">
    <property type="entry name" value="SDR_fam"/>
</dbReference>
<keyword evidence="2" id="KW-0560">Oxidoreductase</keyword>
<dbReference type="SUPFAM" id="SSF51735">
    <property type="entry name" value="NAD(P)-binding Rossmann-fold domains"/>
    <property type="match status" value="1"/>
</dbReference>
<sequence length="198" mass="20264">MISRMKVLVIGATGTIGSAVAHALEATHQVVKASRSGPLRTDLEDPSSVDALFEGVPDLDAVVCCAASGPLVDLASVTDDEFVAGVQGKLLGQVALARRAVHHLRGGGSITLTGGTFSEPLAGGSLGALVNSGLEGFVRNAASELPRRLRINLISPGWIKETLEGMGADGADGTPVAEVARAYVDAVEGTMRGRIIRA</sequence>
<dbReference type="InterPro" id="IPR036291">
    <property type="entry name" value="NAD(P)-bd_dom_sf"/>
</dbReference>
<gene>
    <name evidence="4" type="ORF">SAMN05216268_104429</name>
</gene>
<organism evidence="4 5">
    <name type="scientific">Streptomyces yunnanensis</name>
    <dbReference type="NCBI Taxonomy" id="156453"/>
    <lineage>
        <taxon>Bacteria</taxon>
        <taxon>Bacillati</taxon>
        <taxon>Actinomycetota</taxon>
        <taxon>Actinomycetes</taxon>
        <taxon>Kitasatosporales</taxon>
        <taxon>Streptomycetaceae</taxon>
        <taxon>Streptomyces</taxon>
    </lineage>
</organism>
<dbReference type="PANTHER" id="PTHR43477:SF1">
    <property type="entry name" value="DIHYDROANTICAPSIN 7-DEHYDROGENASE"/>
    <property type="match status" value="1"/>
</dbReference>
<evidence type="ECO:0000256" key="3">
    <source>
        <dbReference type="SAM" id="SignalP"/>
    </source>
</evidence>
<dbReference type="InterPro" id="IPR051122">
    <property type="entry name" value="SDR_DHRS6-like"/>
</dbReference>
<keyword evidence="3" id="KW-0732">Signal</keyword>
<dbReference type="GO" id="GO:0016491">
    <property type="term" value="F:oxidoreductase activity"/>
    <property type="evidence" value="ECO:0007669"/>
    <property type="project" value="UniProtKB-KW"/>
</dbReference>
<evidence type="ECO:0000313" key="5">
    <source>
        <dbReference type="Proteomes" id="UP000184388"/>
    </source>
</evidence>
<reference evidence="5" key="1">
    <citation type="submission" date="2016-11" db="EMBL/GenBank/DDBJ databases">
        <authorList>
            <person name="Jaros S."/>
            <person name="Januszkiewicz K."/>
            <person name="Wedrychowicz H."/>
        </authorList>
    </citation>
    <scope>NUCLEOTIDE SEQUENCE [LARGE SCALE GENOMIC DNA]</scope>
    <source>
        <strain evidence="5">CGMCC 4.3555</strain>
    </source>
</reference>
<name>A0A9X8QR32_9ACTN</name>
<evidence type="ECO:0000313" key="4">
    <source>
        <dbReference type="EMBL" id="SHL47915.1"/>
    </source>
</evidence>
<dbReference type="PRINTS" id="PR00081">
    <property type="entry name" value="GDHRDH"/>
</dbReference>
<dbReference type="NCBIfam" id="NF005754">
    <property type="entry name" value="PRK07578.1"/>
    <property type="match status" value="1"/>
</dbReference>
<dbReference type="Proteomes" id="UP000184388">
    <property type="component" value="Unassembled WGS sequence"/>
</dbReference>
<evidence type="ECO:0000256" key="1">
    <source>
        <dbReference type="ARBA" id="ARBA00006484"/>
    </source>
</evidence>
<feature type="signal peptide" evidence="3">
    <location>
        <begin position="1"/>
        <end position="23"/>
    </location>
</feature>
<comment type="similarity">
    <text evidence="1">Belongs to the short-chain dehydrogenases/reductases (SDR) family.</text>
</comment>
<dbReference type="PANTHER" id="PTHR43477">
    <property type="entry name" value="DIHYDROANTICAPSIN 7-DEHYDROGENASE"/>
    <property type="match status" value="1"/>
</dbReference>
<dbReference type="Pfam" id="PF13561">
    <property type="entry name" value="adh_short_C2"/>
    <property type="match status" value="1"/>
</dbReference>
<dbReference type="CDD" id="cd11731">
    <property type="entry name" value="Lin1944_like_SDR_c"/>
    <property type="match status" value="1"/>
</dbReference>
<feature type="chain" id="PRO_5040900857" evidence="3">
    <location>
        <begin position="24"/>
        <end position="198"/>
    </location>
</feature>
<dbReference type="AlphaFoldDB" id="A0A9X8QR32"/>
<comment type="caution">
    <text evidence="4">The sequence shown here is derived from an EMBL/GenBank/DDBJ whole genome shotgun (WGS) entry which is preliminary data.</text>
</comment>
<protein>
    <submittedName>
        <fullName evidence="4">NAD(P)-dependent dehydrogenase, short-chain alcohol dehydrogenase family</fullName>
    </submittedName>
</protein>
<accession>A0A9X8QR32</accession>
<dbReference type="EMBL" id="FRBK01000004">
    <property type="protein sequence ID" value="SHL47915.1"/>
    <property type="molecule type" value="Genomic_DNA"/>
</dbReference>
<dbReference type="Gene3D" id="3.40.50.720">
    <property type="entry name" value="NAD(P)-binding Rossmann-like Domain"/>
    <property type="match status" value="1"/>
</dbReference>
<evidence type="ECO:0000256" key="2">
    <source>
        <dbReference type="ARBA" id="ARBA00023002"/>
    </source>
</evidence>
<proteinExistence type="inferred from homology"/>